<gene>
    <name evidence="2" type="ordered locus">Desor_4076</name>
</gene>
<dbReference type="Proteomes" id="UP000006346">
    <property type="component" value="Chromosome"/>
</dbReference>
<dbReference type="OrthoDB" id="1799043at2"/>
<reference evidence="3" key="1">
    <citation type="submission" date="2011-11" db="EMBL/GenBank/DDBJ databases">
        <title>Complete sequence of Desulfosporosinus orientis DSM 765.</title>
        <authorList>
            <person name="Lucas S."/>
            <person name="Han J."/>
            <person name="Lapidus A."/>
            <person name="Cheng J.-F."/>
            <person name="Goodwin L."/>
            <person name="Pitluck S."/>
            <person name="Peters L."/>
            <person name="Ovchinnikova G."/>
            <person name="Teshima H."/>
            <person name="Detter J.C."/>
            <person name="Han C."/>
            <person name="Tapia R."/>
            <person name="Land M."/>
            <person name="Hauser L."/>
            <person name="Kyrpides N."/>
            <person name="Ivanova N."/>
            <person name="Pagani I."/>
            <person name="Pester M."/>
            <person name="Spring S."/>
            <person name="Ollivier B."/>
            <person name="Rattei T."/>
            <person name="Klenk H.-P."/>
            <person name="Wagner M."/>
            <person name="Loy A."/>
            <person name="Woyke T."/>
        </authorList>
    </citation>
    <scope>NUCLEOTIDE SEQUENCE [LARGE SCALE GENOMIC DNA]</scope>
    <source>
        <strain evidence="3">ATCC 19365 / DSM 765 / NCIMB 8382 / VKM B-1628</strain>
    </source>
</reference>
<accession>G7WG03</accession>
<protein>
    <submittedName>
        <fullName evidence="2">Uncharacterized protein</fullName>
    </submittedName>
</protein>
<sequence>MPTVTAYCYLFSLLFYGLGSLKTWAIENALSRHLAQYNLTFNVSLATGYFVLTIFLAVVGSYFLVLKYRLNQKRQRYSRRRLQVKMAKTPYTIRRAS</sequence>
<evidence type="ECO:0000313" key="3">
    <source>
        <dbReference type="Proteomes" id="UP000006346"/>
    </source>
</evidence>
<keyword evidence="1" id="KW-0812">Transmembrane</keyword>
<keyword evidence="1" id="KW-0472">Membrane</keyword>
<evidence type="ECO:0000313" key="2">
    <source>
        <dbReference type="EMBL" id="AET69518.1"/>
    </source>
</evidence>
<dbReference type="AlphaFoldDB" id="G7WG03"/>
<dbReference type="HOGENOM" id="CLU_181377_0_0_9"/>
<keyword evidence="3" id="KW-1185">Reference proteome</keyword>
<name>G7WG03_DESOD</name>
<dbReference type="EMBL" id="CP003108">
    <property type="protein sequence ID" value="AET69518.1"/>
    <property type="molecule type" value="Genomic_DNA"/>
</dbReference>
<reference evidence="2 3" key="2">
    <citation type="journal article" date="2012" name="J. Bacteriol.">
        <title>Complete genome sequences of Desulfosporosinus orientis DSM765T, Desulfosporosinus youngiae DSM17734T, Desulfosporosinus meridiei DSM13257T, and Desulfosporosinus acidiphilus DSM22704T.</title>
        <authorList>
            <person name="Pester M."/>
            <person name="Brambilla E."/>
            <person name="Alazard D."/>
            <person name="Rattei T."/>
            <person name="Weinmaier T."/>
            <person name="Han J."/>
            <person name="Lucas S."/>
            <person name="Lapidus A."/>
            <person name="Cheng J.F."/>
            <person name="Goodwin L."/>
            <person name="Pitluck S."/>
            <person name="Peters L."/>
            <person name="Ovchinnikova G."/>
            <person name="Teshima H."/>
            <person name="Detter J.C."/>
            <person name="Han C.S."/>
            <person name="Tapia R."/>
            <person name="Land M.L."/>
            <person name="Hauser L."/>
            <person name="Kyrpides N.C."/>
            <person name="Ivanova N.N."/>
            <person name="Pagani I."/>
            <person name="Huntmann M."/>
            <person name="Wei C.L."/>
            <person name="Davenport K.W."/>
            <person name="Daligault H."/>
            <person name="Chain P.S."/>
            <person name="Chen A."/>
            <person name="Mavromatis K."/>
            <person name="Markowitz V."/>
            <person name="Szeto E."/>
            <person name="Mikhailova N."/>
            <person name="Pati A."/>
            <person name="Wagner M."/>
            <person name="Woyke T."/>
            <person name="Ollivier B."/>
            <person name="Klenk H.P."/>
            <person name="Spring S."/>
            <person name="Loy A."/>
        </authorList>
    </citation>
    <scope>NUCLEOTIDE SEQUENCE [LARGE SCALE GENOMIC DNA]</scope>
    <source>
        <strain evidence="3">ATCC 19365 / DSM 765 / NCIMB 8382 / VKM B-1628</strain>
    </source>
</reference>
<feature type="transmembrane region" description="Helical" evidence="1">
    <location>
        <begin position="7"/>
        <end position="26"/>
    </location>
</feature>
<dbReference type="PATRIC" id="fig|768706.3.peg.4129"/>
<dbReference type="RefSeq" id="WP_014186325.1">
    <property type="nucleotide sequence ID" value="NC_016584.1"/>
</dbReference>
<dbReference type="KEGG" id="dor:Desor_4076"/>
<organism evidence="2 3">
    <name type="scientific">Desulfosporosinus orientis (strain ATCC 19365 / DSM 765 / NCIMB 8382 / VKM B-1628 / Singapore I)</name>
    <name type="common">Desulfotomaculum orientis</name>
    <dbReference type="NCBI Taxonomy" id="768706"/>
    <lineage>
        <taxon>Bacteria</taxon>
        <taxon>Bacillati</taxon>
        <taxon>Bacillota</taxon>
        <taxon>Clostridia</taxon>
        <taxon>Eubacteriales</taxon>
        <taxon>Desulfitobacteriaceae</taxon>
        <taxon>Desulfosporosinus</taxon>
    </lineage>
</organism>
<proteinExistence type="predicted"/>
<keyword evidence="1" id="KW-1133">Transmembrane helix</keyword>
<feature type="transmembrane region" description="Helical" evidence="1">
    <location>
        <begin position="46"/>
        <end position="66"/>
    </location>
</feature>
<evidence type="ECO:0000256" key="1">
    <source>
        <dbReference type="SAM" id="Phobius"/>
    </source>
</evidence>